<evidence type="ECO:0000313" key="3">
    <source>
        <dbReference type="Proteomes" id="UP001141806"/>
    </source>
</evidence>
<gene>
    <name evidence="2" type="ORF">NE237_007166</name>
</gene>
<keyword evidence="3" id="KW-1185">Reference proteome</keyword>
<accession>A0A9Q0QW49</accession>
<keyword evidence="1" id="KW-0175">Coiled coil</keyword>
<evidence type="ECO:0000313" key="2">
    <source>
        <dbReference type="EMBL" id="KAJ4973992.1"/>
    </source>
</evidence>
<protein>
    <submittedName>
        <fullName evidence="2">Uncharacterized protein</fullName>
    </submittedName>
</protein>
<dbReference type="EMBL" id="JAMYWD010000004">
    <property type="protein sequence ID" value="KAJ4973992.1"/>
    <property type="molecule type" value="Genomic_DNA"/>
</dbReference>
<reference evidence="2" key="1">
    <citation type="journal article" date="2023" name="Plant J.">
        <title>The genome of the king protea, Protea cynaroides.</title>
        <authorList>
            <person name="Chang J."/>
            <person name="Duong T.A."/>
            <person name="Schoeman C."/>
            <person name="Ma X."/>
            <person name="Roodt D."/>
            <person name="Barker N."/>
            <person name="Li Z."/>
            <person name="Van de Peer Y."/>
            <person name="Mizrachi E."/>
        </authorList>
    </citation>
    <scope>NUCLEOTIDE SEQUENCE</scope>
    <source>
        <tissue evidence="2">Young leaves</tissue>
    </source>
</reference>
<feature type="coiled-coil region" evidence="1">
    <location>
        <begin position="135"/>
        <end position="169"/>
    </location>
</feature>
<dbReference type="Proteomes" id="UP001141806">
    <property type="component" value="Unassembled WGS sequence"/>
</dbReference>
<organism evidence="2 3">
    <name type="scientific">Protea cynaroides</name>
    <dbReference type="NCBI Taxonomy" id="273540"/>
    <lineage>
        <taxon>Eukaryota</taxon>
        <taxon>Viridiplantae</taxon>
        <taxon>Streptophyta</taxon>
        <taxon>Embryophyta</taxon>
        <taxon>Tracheophyta</taxon>
        <taxon>Spermatophyta</taxon>
        <taxon>Magnoliopsida</taxon>
        <taxon>Proteales</taxon>
        <taxon>Proteaceae</taxon>
        <taxon>Protea</taxon>
    </lineage>
</organism>
<proteinExistence type="predicted"/>
<sequence length="216" mass="24298">MLDDARKGKVIADTSSSKKQKITMITSSNKGIVLASPTQTVSVLSEETKNIDSVGPSGDLPIVVAGTGGVNPQSLDNTPHTDLNVHEDSGHCEVLNTLSTIDLAPIVRVYSSRFEEGKREYNTERRKVFEEWEKVAKEKKRVEEVEEELGRLKEEKFSLKIKLKELENSILVKINDAVIEYRDFDELYDYTCDSKRLEPLRHDLGSVASKQGLYKL</sequence>
<evidence type="ECO:0000256" key="1">
    <source>
        <dbReference type="SAM" id="Coils"/>
    </source>
</evidence>
<dbReference type="AlphaFoldDB" id="A0A9Q0QW49"/>
<name>A0A9Q0QW49_9MAGN</name>
<comment type="caution">
    <text evidence="2">The sequence shown here is derived from an EMBL/GenBank/DDBJ whole genome shotgun (WGS) entry which is preliminary data.</text>
</comment>